<evidence type="ECO:0000256" key="5">
    <source>
        <dbReference type="ARBA" id="ARBA00022679"/>
    </source>
</evidence>
<dbReference type="Pfam" id="PF01040">
    <property type="entry name" value="UbiA"/>
    <property type="match status" value="1"/>
</dbReference>
<evidence type="ECO:0000256" key="9">
    <source>
        <dbReference type="ARBA" id="ARBA00023136"/>
    </source>
</evidence>
<dbReference type="InterPro" id="IPR044502">
    <property type="entry name" value="AtHST-like"/>
</dbReference>
<keyword evidence="7" id="KW-0809">Transit peptide</keyword>
<dbReference type="RefSeq" id="XP_031397572.1">
    <property type="nucleotide sequence ID" value="XM_031541712.1"/>
</dbReference>
<dbReference type="PANTHER" id="PTHR43009:SF10">
    <property type="entry name" value="HOMOGENTISATE SOLANESYLTRANSFERASE, CHLOROPLASTIC"/>
    <property type="match status" value="1"/>
</dbReference>
<evidence type="ECO:0000256" key="2">
    <source>
        <dbReference type="ARBA" id="ARBA00005985"/>
    </source>
</evidence>
<keyword evidence="9 10" id="KW-0472">Membrane</keyword>
<reference evidence="12" key="2">
    <citation type="submission" date="2025-08" db="UniProtKB">
        <authorList>
            <consortium name="RefSeq"/>
        </authorList>
    </citation>
    <scope>IDENTIFICATION</scope>
    <source>
        <tissue evidence="12">Leaf</tissue>
    </source>
</reference>
<dbReference type="OrthoDB" id="1502398at2759"/>
<feature type="transmembrane region" description="Helical" evidence="10">
    <location>
        <begin position="232"/>
        <end position="252"/>
    </location>
</feature>
<dbReference type="Proteomes" id="UP000515151">
    <property type="component" value="Chromosome 5"/>
</dbReference>
<proteinExistence type="inferred from homology"/>
<dbReference type="FunFam" id="1.10.357.140:FF:000009">
    <property type="entry name" value="homogentisate solanesyltransferase, chloroplastic"/>
    <property type="match status" value="1"/>
</dbReference>
<dbReference type="AlphaFoldDB" id="A0A6P8DJQ9"/>
<evidence type="ECO:0000256" key="7">
    <source>
        <dbReference type="ARBA" id="ARBA00022946"/>
    </source>
</evidence>
<organism evidence="11 12">
    <name type="scientific">Punica granatum</name>
    <name type="common">Pomegranate</name>
    <dbReference type="NCBI Taxonomy" id="22663"/>
    <lineage>
        <taxon>Eukaryota</taxon>
        <taxon>Viridiplantae</taxon>
        <taxon>Streptophyta</taxon>
        <taxon>Embryophyta</taxon>
        <taxon>Tracheophyta</taxon>
        <taxon>Spermatophyta</taxon>
        <taxon>Magnoliopsida</taxon>
        <taxon>eudicotyledons</taxon>
        <taxon>Gunneridae</taxon>
        <taxon>Pentapetalae</taxon>
        <taxon>rosids</taxon>
        <taxon>malvids</taxon>
        <taxon>Myrtales</taxon>
        <taxon>Lythraceae</taxon>
        <taxon>Punica</taxon>
    </lineage>
</organism>
<comment type="subcellular location">
    <subcellularLocation>
        <location evidence="1">Plastid</location>
        <location evidence="1">Chloroplast membrane</location>
        <topology evidence="1">Multi-pass membrane protein</topology>
    </subcellularLocation>
</comment>
<dbReference type="InterPro" id="IPR000537">
    <property type="entry name" value="UbiA_prenyltransferase"/>
</dbReference>
<reference evidence="11" key="1">
    <citation type="journal article" date="2020" name="Plant Biotechnol. J.">
        <title>The pomegranate (Punica granatum L.) draft genome dissects genetic divergence between soft- and hard-seeded cultivars.</title>
        <authorList>
            <person name="Luo X."/>
            <person name="Li H."/>
            <person name="Wu Z."/>
            <person name="Yao W."/>
            <person name="Zhao P."/>
            <person name="Cao D."/>
            <person name="Yu H."/>
            <person name="Li K."/>
            <person name="Poudel K."/>
            <person name="Zhao D."/>
            <person name="Zhang F."/>
            <person name="Xia X."/>
            <person name="Chen L."/>
            <person name="Wang Q."/>
            <person name="Jing D."/>
            <person name="Cao S."/>
        </authorList>
    </citation>
    <scope>NUCLEOTIDE SEQUENCE [LARGE SCALE GENOMIC DNA]</scope>
    <source>
        <strain evidence="11">cv. Tunisia</strain>
    </source>
</reference>
<feature type="transmembrane region" description="Helical" evidence="10">
    <location>
        <begin position="198"/>
        <end position="220"/>
    </location>
</feature>
<keyword evidence="8 10" id="KW-1133">Transmembrane helix</keyword>
<keyword evidence="3" id="KW-0150">Chloroplast</keyword>
<feature type="transmembrane region" description="Helical" evidence="10">
    <location>
        <begin position="343"/>
        <end position="360"/>
    </location>
</feature>
<evidence type="ECO:0000313" key="11">
    <source>
        <dbReference type="Proteomes" id="UP000515151"/>
    </source>
</evidence>
<keyword evidence="5" id="KW-0808">Transferase</keyword>
<dbReference type="GeneID" id="116208335"/>
<dbReference type="GO" id="GO:0031969">
    <property type="term" value="C:chloroplast membrane"/>
    <property type="evidence" value="ECO:0007669"/>
    <property type="project" value="UniProtKB-SubCell"/>
</dbReference>
<protein>
    <submittedName>
        <fullName evidence="12">Homogentisate solanesyltransferase, chloroplastic</fullName>
    </submittedName>
</protein>
<evidence type="ECO:0000256" key="1">
    <source>
        <dbReference type="ARBA" id="ARBA00004508"/>
    </source>
</evidence>
<name>A0A6P8DJQ9_PUNGR</name>
<dbReference type="InterPro" id="IPR044878">
    <property type="entry name" value="UbiA_sf"/>
</dbReference>
<feature type="transmembrane region" description="Helical" evidence="10">
    <location>
        <begin position="136"/>
        <end position="159"/>
    </location>
</feature>
<evidence type="ECO:0000256" key="4">
    <source>
        <dbReference type="ARBA" id="ARBA00022640"/>
    </source>
</evidence>
<evidence type="ECO:0000313" key="12">
    <source>
        <dbReference type="RefSeq" id="XP_031397572.1"/>
    </source>
</evidence>
<feature type="transmembrane region" description="Helical" evidence="10">
    <location>
        <begin position="306"/>
        <end position="331"/>
    </location>
</feature>
<accession>A0A6P8DJQ9</accession>
<evidence type="ECO:0000256" key="8">
    <source>
        <dbReference type="ARBA" id="ARBA00022989"/>
    </source>
</evidence>
<keyword evidence="11" id="KW-1185">Reference proteome</keyword>
<evidence type="ECO:0000256" key="10">
    <source>
        <dbReference type="SAM" id="Phobius"/>
    </source>
</evidence>
<sequence length="391" mass="43391">MELLLSTSSLVRLPSLSPHHNFPSLHHTSRPAGSTLYSTHPRFKRSRGLRSTELFGHGSSLKPDVNGHSRRNSVKVCAQAGAAGSDPISSKVSDFKDACWRFLRPHTIRGTALGSFSLVARALIENSHLIKWSLLFKAFSGLFALICGNGYIVGINQIYDIGIDRVNKPYLPVAAGDLSIQTAWLLVIFFAVTGLLIVAAYFGPFITSLYCLGLFLGTIYSVPPFRMKRFPVAAFLIIATVRGFLLNFGVYYATRAALGLAFEWSSPVAFITTFVTLFALVIAITKDLPDVEGDRKFQISTFATKLGVRNIAFLGSGLLLLNYIASIFAAIYMPQAFKRNLMIPLHTVLALSLIFQTWVLEKANYTKEAIAGFYRFIWNLFYAEYIIFPFI</sequence>
<dbReference type="Gene3D" id="1.10.357.140">
    <property type="entry name" value="UbiA prenyltransferase"/>
    <property type="match status" value="1"/>
</dbReference>
<feature type="transmembrane region" description="Helical" evidence="10">
    <location>
        <begin position="264"/>
        <end position="285"/>
    </location>
</feature>
<feature type="transmembrane region" description="Helical" evidence="10">
    <location>
        <begin position="171"/>
        <end position="192"/>
    </location>
</feature>
<dbReference type="NCBIfam" id="NF009525">
    <property type="entry name" value="PRK12887.1"/>
    <property type="match status" value="1"/>
</dbReference>
<dbReference type="CDD" id="cd13960">
    <property type="entry name" value="PT_UbiA_HPT1"/>
    <property type="match status" value="1"/>
</dbReference>
<dbReference type="PANTHER" id="PTHR43009">
    <property type="entry name" value="HOMOGENTISATE SOLANESYLTRANSFERASE, CHLOROPLASTIC"/>
    <property type="match status" value="1"/>
</dbReference>
<comment type="similarity">
    <text evidence="2">Belongs to the UbiA prenyltransferase family.</text>
</comment>
<gene>
    <name evidence="12" type="primary">LOC116208335</name>
</gene>
<feature type="transmembrane region" description="Helical" evidence="10">
    <location>
        <begin position="372"/>
        <end position="390"/>
    </location>
</feature>
<keyword evidence="6 10" id="KW-0812">Transmembrane</keyword>
<dbReference type="GO" id="GO:0004659">
    <property type="term" value="F:prenyltransferase activity"/>
    <property type="evidence" value="ECO:0007669"/>
    <property type="project" value="InterPro"/>
</dbReference>
<keyword evidence="4" id="KW-0934">Plastid</keyword>
<evidence type="ECO:0000256" key="3">
    <source>
        <dbReference type="ARBA" id="ARBA00022528"/>
    </source>
</evidence>
<evidence type="ECO:0000256" key="6">
    <source>
        <dbReference type="ARBA" id="ARBA00022692"/>
    </source>
</evidence>